<sequence>MRWFHRLLQAAHTASDWRENRILALIGLTTGQANRHGTGVPGPFFKRIFQPMISCNRTF</sequence>
<evidence type="ECO:0000313" key="1">
    <source>
        <dbReference type="EMBL" id="PYD58926.1"/>
    </source>
</evidence>
<keyword evidence="2" id="KW-1185">Reference proteome</keyword>
<dbReference type="EMBL" id="NKUC01000001">
    <property type="protein sequence ID" value="PYD58926.1"/>
    <property type="molecule type" value="Genomic_DNA"/>
</dbReference>
<reference evidence="1 2" key="1">
    <citation type="submission" date="2017-07" db="EMBL/GenBank/DDBJ databases">
        <title>A draft genome sequence of Komagataeibacter xylinus LMG 1515.</title>
        <authorList>
            <person name="Skraban J."/>
            <person name="Cleenwerck I."/>
            <person name="Vandamme P."/>
            <person name="Trcek J."/>
        </authorList>
    </citation>
    <scope>NUCLEOTIDE SEQUENCE [LARGE SCALE GENOMIC DNA]</scope>
    <source>
        <strain evidence="1 2">LMG 1515</strain>
    </source>
</reference>
<organism evidence="1 2">
    <name type="scientific">Komagataeibacter xylinus</name>
    <name type="common">Gluconacetobacter xylinus</name>
    <dbReference type="NCBI Taxonomy" id="28448"/>
    <lineage>
        <taxon>Bacteria</taxon>
        <taxon>Pseudomonadati</taxon>
        <taxon>Pseudomonadota</taxon>
        <taxon>Alphaproteobacteria</taxon>
        <taxon>Acetobacterales</taxon>
        <taxon>Acetobacteraceae</taxon>
        <taxon>Komagataeibacter</taxon>
    </lineage>
</organism>
<name>A0A318PNW4_KOMXY</name>
<gene>
    <name evidence="1" type="ORF">CFR75_01480</name>
</gene>
<accession>A0A318PNW4</accession>
<comment type="caution">
    <text evidence="1">The sequence shown here is derived from an EMBL/GenBank/DDBJ whole genome shotgun (WGS) entry which is preliminary data.</text>
</comment>
<dbReference type="Proteomes" id="UP000248257">
    <property type="component" value="Unassembled WGS sequence"/>
</dbReference>
<proteinExistence type="predicted"/>
<protein>
    <submittedName>
        <fullName evidence="1">Uncharacterized protein</fullName>
    </submittedName>
</protein>
<dbReference type="AlphaFoldDB" id="A0A318PNW4"/>
<evidence type="ECO:0000313" key="2">
    <source>
        <dbReference type="Proteomes" id="UP000248257"/>
    </source>
</evidence>